<sequence length="119" mass="13677">MPRNYQEPAHTWDDAERARLEPLVREDYDRCHPDDSFDDMKRRVPWPFGYRLPWVPAESSTGAAGCGDEDALPEGRSGIGGRQEQARFAKHWQDRVARMLLDHADDPEFVRVAAWQAAV</sequence>
<dbReference type="AlphaFoldDB" id="A0A1S7S9H5"/>
<dbReference type="STRING" id="1183432.AGR3A_pa20019"/>
<evidence type="ECO:0000256" key="1">
    <source>
        <dbReference type="SAM" id="MobiDB-lite"/>
    </source>
</evidence>
<accession>A0A1S7S9H5</accession>
<evidence type="ECO:0000313" key="3">
    <source>
        <dbReference type="Proteomes" id="UP000191988"/>
    </source>
</evidence>
<reference evidence="3" key="1">
    <citation type="submission" date="2016-01" db="EMBL/GenBank/DDBJ databases">
        <authorList>
            <person name="Regsiter A."/>
            <person name="william w."/>
        </authorList>
    </citation>
    <scope>NUCLEOTIDE SEQUENCE [LARGE SCALE GENOMIC DNA]</scope>
    <source>
        <strain evidence="3">CFBP 6623</strain>
    </source>
</reference>
<dbReference type="RefSeq" id="WP_037094324.1">
    <property type="nucleotide sequence ID" value="NZ_LT009725.1"/>
</dbReference>
<keyword evidence="3" id="KW-1185">Reference proteome</keyword>
<gene>
    <name evidence="2" type="ORF">AGR3A_pa20019</name>
</gene>
<dbReference type="EMBL" id="FBWK01000066">
    <property type="protein sequence ID" value="CUX64589.1"/>
    <property type="molecule type" value="Genomic_DNA"/>
</dbReference>
<protein>
    <submittedName>
        <fullName evidence="2">Uncharacterized protein</fullName>
    </submittedName>
</protein>
<organism evidence="2 3">
    <name type="scientific">Agrobacterium tomkonis CFBP 6623</name>
    <dbReference type="NCBI Taxonomy" id="1183432"/>
    <lineage>
        <taxon>Bacteria</taxon>
        <taxon>Pseudomonadati</taxon>
        <taxon>Pseudomonadota</taxon>
        <taxon>Alphaproteobacteria</taxon>
        <taxon>Hyphomicrobiales</taxon>
        <taxon>Rhizobiaceae</taxon>
        <taxon>Rhizobium/Agrobacterium group</taxon>
        <taxon>Agrobacterium</taxon>
        <taxon>Agrobacterium tumefaciens complex</taxon>
    </lineage>
</organism>
<feature type="region of interest" description="Disordered" evidence="1">
    <location>
        <begin position="58"/>
        <end position="84"/>
    </location>
</feature>
<dbReference type="Proteomes" id="UP000191988">
    <property type="component" value="Unassembled WGS sequence"/>
</dbReference>
<proteinExistence type="predicted"/>
<evidence type="ECO:0000313" key="2">
    <source>
        <dbReference type="EMBL" id="CUX64589.1"/>
    </source>
</evidence>
<name>A0A1S7S9H5_9HYPH</name>